<feature type="compositionally biased region" description="Polar residues" evidence="1">
    <location>
        <begin position="78"/>
        <end position="90"/>
    </location>
</feature>
<name>A0AAV8A7C9_9EUKA</name>
<comment type="caution">
    <text evidence="2">The sequence shown here is derived from an EMBL/GenBank/DDBJ whole genome shotgun (WGS) entry which is preliminary data.</text>
</comment>
<dbReference type="AlphaFoldDB" id="A0AAV8A7C9"/>
<proteinExistence type="predicted"/>
<sequence length="213" mass="24607">MTLVRLLITHKRGYPFIDQGYNWNGEHVSQAISDFTQSILQFSNTLGENAVNRVILEQPSKNQKTNKQRFGIGRSRHSFSSGRKVSSTSFKTTDSDNYLSMVTKKSENVIVIIFHQEKAVSYEKVSDFAEIILKSFEDQFGELVIELSQVLDDIINEKKSEIKDLDKEDKKRFKEFESALEELKTNFDLEIKRQKKKKTKQIEIKKSGSGEED</sequence>
<dbReference type="Proteomes" id="UP001146793">
    <property type="component" value="Unassembled WGS sequence"/>
</dbReference>
<feature type="region of interest" description="Disordered" evidence="1">
    <location>
        <begin position="65"/>
        <end position="90"/>
    </location>
</feature>
<evidence type="ECO:0000256" key="1">
    <source>
        <dbReference type="SAM" id="MobiDB-lite"/>
    </source>
</evidence>
<accession>A0AAV8A7C9</accession>
<reference evidence="2" key="1">
    <citation type="submission" date="2022-08" db="EMBL/GenBank/DDBJ databases">
        <title>Novel sulphate-reducing endosymbionts in the free-living metamonad Anaeramoeba.</title>
        <authorList>
            <person name="Jerlstrom-Hultqvist J."/>
            <person name="Cepicka I."/>
            <person name="Gallot-Lavallee L."/>
            <person name="Salas-Leiva D."/>
            <person name="Curtis B.A."/>
            <person name="Zahonova K."/>
            <person name="Pipaliya S."/>
            <person name="Dacks J."/>
            <person name="Roger A.J."/>
        </authorList>
    </citation>
    <scope>NUCLEOTIDE SEQUENCE</scope>
    <source>
        <strain evidence="2">Busselton2</strain>
    </source>
</reference>
<gene>
    <name evidence="2" type="ORF">M0812_06379</name>
</gene>
<dbReference type="EMBL" id="JANTQA010000012">
    <property type="protein sequence ID" value="KAJ3450211.1"/>
    <property type="molecule type" value="Genomic_DNA"/>
</dbReference>
<protein>
    <submittedName>
        <fullName evidence="2">Uncharacterized protein</fullName>
    </submittedName>
</protein>
<evidence type="ECO:0000313" key="2">
    <source>
        <dbReference type="EMBL" id="KAJ3450211.1"/>
    </source>
</evidence>
<evidence type="ECO:0000313" key="3">
    <source>
        <dbReference type="Proteomes" id="UP001146793"/>
    </source>
</evidence>
<organism evidence="2 3">
    <name type="scientific">Anaeramoeba flamelloides</name>
    <dbReference type="NCBI Taxonomy" id="1746091"/>
    <lineage>
        <taxon>Eukaryota</taxon>
        <taxon>Metamonada</taxon>
        <taxon>Anaeramoebidae</taxon>
        <taxon>Anaeramoeba</taxon>
    </lineage>
</organism>